<evidence type="ECO:0000256" key="1">
    <source>
        <dbReference type="ARBA" id="ARBA00022729"/>
    </source>
</evidence>
<accession>C0QKY9</accession>
<sequence length="427" mass="46410">MGTTVSTDAELIDVKQGRVVCTFHESGTSHQDLVRHASVIAERMKTIILGGPIPQVTPETFGSTGSAMLEKRGKSQSIPLPASALSQTAVTGPVAAGAVFRSRTFDTRFSGVACGDVDGDGRSDLVLMDEHSINFFSFENGTLVKKGEFQGRHYETFKAVDVADVNKNKVAEIFVTCVDRKAKVTSLVLEWQQGAFQALVKDSSWYYRVVRVNGDKQLYGQEGGYSEPFSGGVSALDWDGCGYGRQTAVSLPTGVDIFSFVKGDFLGKGADQTLWVDPGGIVNLSASNGKIEWTSPDSFGSTPLFLGERAGQDLEDQERIYINSKMAAADLDRNGQSEAILVHNRDQSRGFLGRFRKFTAGSVKALSWNAAGMQTLWETEQVKGCIADWALEDLDNDGRPELIYCINLDSGTLLTKIRSNVVVEKIE</sequence>
<dbReference type="Pfam" id="PF13517">
    <property type="entry name" value="FG-GAP_3"/>
    <property type="match status" value="1"/>
</dbReference>
<evidence type="ECO:0008006" key="4">
    <source>
        <dbReference type="Google" id="ProtNLM"/>
    </source>
</evidence>
<reference evidence="2 3" key="1">
    <citation type="journal article" date="2009" name="Environ. Microbiol.">
        <title>Genome sequence of Desulfobacterium autotrophicum HRM2, a marine sulfate reducer oxidizing organic carbon completely to carbon dioxide.</title>
        <authorList>
            <person name="Strittmatter A.W."/>
            <person name="Liesegang H."/>
            <person name="Rabus R."/>
            <person name="Decker I."/>
            <person name="Amann J."/>
            <person name="Andres S."/>
            <person name="Henne A."/>
            <person name="Fricke W.F."/>
            <person name="Martinez-Arias R."/>
            <person name="Bartels D."/>
            <person name="Goesmann A."/>
            <person name="Krause L."/>
            <person name="Puehler A."/>
            <person name="Klenk H.P."/>
            <person name="Richter M."/>
            <person name="Schuler M."/>
            <person name="Gloeckner F.O."/>
            <person name="Meyerdierks A."/>
            <person name="Gottschalk G."/>
            <person name="Amann R."/>
        </authorList>
    </citation>
    <scope>NUCLEOTIDE SEQUENCE [LARGE SCALE GENOMIC DNA]</scope>
    <source>
        <strain evidence="3">ATCC 43914 / DSM 3382 / HRM2</strain>
    </source>
</reference>
<evidence type="ECO:0000313" key="3">
    <source>
        <dbReference type="Proteomes" id="UP000000442"/>
    </source>
</evidence>
<dbReference type="eggNOG" id="COG5616">
    <property type="taxonomic scope" value="Bacteria"/>
</dbReference>
<name>C0QKY9_DESAH</name>
<gene>
    <name evidence="2" type="ordered locus">HRM2_31460</name>
</gene>
<evidence type="ECO:0000313" key="2">
    <source>
        <dbReference type="EMBL" id="ACN16229.1"/>
    </source>
</evidence>
<dbReference type="EMBL" id="CP001087">
    <property type="protein sequence ID" value="ACN16229.1"/>
    <property type="molecule type" value="Genomic_DNA"/>
</dbReference>
<dbReference type="Proteomes" id="UP000000442">
    <property type="component" value="Chromosome"/>
</dbReference>
<dbReference type="KEGG" id="dat:HRM2_31460"/>
<dbReference type="InterPro" id="IPR013517">
    <property type="entry name" value="FG-GAP"/>
</dbReference>
<organism evidence="2 3">
    <name type="scientific">Desulforapulum autotrophicum (strain ATCC 43914 / DSM 3382 / VKM B-1955 / HRM2)</name>
    <name type="common">Desulfobacterium autotrophicum</name>
    <dbReference type="NCBI Taxonomy" id="177437"/>
    <lineage>
        <taxon>Bacteria</taxon>
        <taxon>Pseudomonadati</taxon>
        <taxon>Thermodesulfobacteriota</taxon>
        <taxon>Desulfobacteria</taxon>
        <taxon>Desulfobacterales</taxon>
        <taxon>Desulfobacteraceae</taxon>
        <taxon>Desulforapulum</taxon>
    </lineage>
</organism>
<dbReference type="InterPro" id="IPR028994">
    <property type="entry name" value="Integrin_alpha_N"/>
</dbReference>
<keyword evidence="3" id="KW-1185">Reference proteome</keyword>
<proteinExistence type="predicted"/>
<dbReference type="AlphaFoldDB" id="C0QKY9"/>
<dbReference type="STRING" id="177437.HRM2_31460"/>
<protein>
    <recommendedName>
        <fullName evidence="4">VCBS repeat-containing protein</fullName>
    </recommendedName>
</protein>
<dbReference type="HOGENOM" id="CLU_034452_0_0_7"/>
<dbReference type="SUPFAM" id="SSF69318">
    <property type="entry name" value="Integrin alpha N-terminal domain"/>
    <property type="match status" value="1"/>
</dbReference>
<keyword evidence="1" id="KW-0732">Signal</keyword>